<sequence>MQGKKKFMMIKVDLQKAYGRLSWSFIRNTLELAGLDRQTSSAIMRCITSTNFKIIWNGGTTEEVQASRGIRQGNPLSPYIFVLCMERQGHLIEDKVKQGVWKPFKISKDGPQILHLMFADDLLLFAEASTRQAEIIHDTLVEFGLASGQKISVEKTRFTCLKNVSNQ</sequence>
<dbReference type="KEGG" id="qsa:O6P43_017550"/>
<evidence type="ECO:0000259" key="1">
    <source>
        <dbReference type="PROSITE" id="PS50878"/>
    </source>
</evidence>
<dbReference type="Pfam" id="PF00078">
    <property type="entry name" value="RVT_1"/>
    <property type="match status" value="1"/>
</dbReference>
<comment type="caution">
    <text evidence="2">The sequence shown here is derived from an EMBL/GenBank/DDBJ whole genome shotgun (WGS) entry which is preliminary data.</text>
</comment>
<evidence type="ECO:0000313" key="3">
    <source>
        <dbReference type="Proteomes" id="UP001163823"/>
    </source>
</evidence>
<dbReference type="Proteomes" id="UP001163823">
    <property type="component" value="Chromosome 7"/>
</dbReference>
<dbReference type="PROSITE" id="PS50878">
    <property type="entry name" value="RT_POL"/>
    <property type="match status" value="1"/>
</dbReference>
<dbReference type="PANTHER" id="PTHR31635:SF196">
    <property type="entry name" value="REVERSE TRANSCRIPTASE DOMAIN-CONTAINING PROTEIN-RELATED"/>
    <property type="match status" value="1"/>
</dbReference>
<feature type="domain" description="Reverse transcriptase" evidence="1">
    <location>
        <begin position="1"/>
        <end position="167"/>
    </location>
</feature>
<dbReference type="InterPro" id="IPR043502">
    <property type="entry name" value="DNA/RNA_pol_sf"/>
</dbReference>
<dbReference type="AlphaFoldDB" id="A0AAD7LQ28"/>
<protein>
    <submittedName>
        <fullName evidence="2">Ribonuclease H</fullName>
    </submittedName>
</protein>
<evidence type="ECO:0000313" key="2">
    <source>
        <dbReference type="EMBL" id="KAJ7962301.1"/>
    </source>
</evidence>
<keyword evidence="3" id="KW-1185">Reference proteome</keyword>
<reference evidence="2" key="1">
    <citation type="journal article" date="2023" name="Science">
        <title>Elucidation of the pathway for biosynthesis of saponin adjuvants from the soapbark tree.</title>
        <authorList>
            <person name="Reed J."/>
            <person name="Orme A."/>
            <person name="El-Demerdash A."/>
            <person name="Owen C."/>
            <person name="Martin L.B.B."/>
            <person name="Misra R.C."/>
            <person name="Kikuchi S."/>
            <person name="Rejzek M."/>
            <person name="Martin A.C."/>
            <person name="Harkess A."/>
            <person name="Leebens-Mack J."/>
            <person name="Louveau T."/>
            <person name="Stephenson M.J."/>
            <person name="Osbourn A."/>
        </authorList>
    </citation>
    <scope>NUCLEOTIDE SEQUENCE</scope>
    <source>
        <strain evidence="2">S10</strain>
    </source>
</reference>
<organism evidence="2 3">
    <name type="scientific">Quillaja saponaria</name>
    <name type="common">Soap bark tree</name>
    <dbReference type="NCBI Taxonomy" id="32244"/>
    <lineage>
        <taxon>Eukaryota</taxon>
        <taxon>Viridiplantae</taxon>
        <taxon>Streptophyta</taxon>
        <taxon>Embryophyta</taxon>
        <taxon>Tracheophyta</taxon>
        <taxon>Spermatophyta</taxon>
        <taxon>Magnoliopsida</taxon>
        <taxon>eudicotyledons</taxon>
        <taxon>Gunneridae</taxon>
        <taxon>Pentapetalae</taxon>
        <taxon>rosids</taxon>
        <taxon>fabids</taxon>
        <taxon>Fabales</taxon>
        <taxon>Quillajaceae</taxon>
        <taxon>Quillaja</taxon>
    </lineage>
</organism>
<proteinExistence type="predicted"/>
<dbReference type="PANTHER" id="PTHR31635">
    <property type="entry name" value="REVERSE TRANSCRIPTASE DOMAIN-CONTAINING PROTEIN-RELATED"/>
    <property type="match status" value="1"/>
</dbReference>
<name>A0AAD7LQ28_QUISA</name>
<accession>A0AAD7LQ28</accession>
<dbReference type="SUPFAM" id="SSF56672">
    <property type="entry name" value="DNA/RNA polymerases"/>
    <property type="match status" value="1"/>
</dbReference>
<dbReference type="InterPro" id="IPR000477">
    <property type="entry name" value="RT_dom"/>
</dbReference>
<dbReference type="EMBL" id="JARAOO010000007">
    <property type="protein sequence ID" value="KAJ7962301.1"/>
    <property type="molecule type" value="Genomic_DNA"/>
</dbReference>
<gene>
    <name evidence="2" type="ORF">O6P43_017550</name>
</gene>